<dbReference type="PANTHER" id="PTHR43033">
    <property type="entry name" value="TRNA(ILE)-LYSIDINE SYNTHASE-RELATED"/>
    <property type="match status" value="1"/>
</dbReference>
<dbReference type="SUPFAM" id="SSF82829">
    <property type="entry name" value="MesJ substrate recognition domain-like"/>
    <property type="match status" value="1"/>
</dbReference>
<accession>A0A7C9M4W9</accession>
<protein>
    <recommendedName>
        <fullName evidence="8">tRNA(Ile)-lysidine synthase</fullName>
        <ecNumber evidence="8">6.3.4.19</ecNumber>
    </recommendedName>
    <alternativeName>
        <fullName evidence="8">tRNA(Ile)-2-lysyl-cytidine synthase</fullName>
    </alternativeName>
    <alternativeName>
        <fullName evidence="8">tRNA(Ile)-lysidine synthetase</fullName>
    </alternativeName>
</protein>
<dbReference type="Pfam" id="PF11734">
    <property type="entry name" value="TilS_C"/>
    <property type="match status" value="1"/>
</dbReference>
<feature type="binding site" evidence="8">
    <location>
        <begin position="25"/>
        <end position="30"/>
    </location>
    <ligand>
        <name>ATP</name>
        <dbReference type="ChEBI" id="CHEBI:30616"/>
    </ligand>
</feature>
<dbReference type="GO" id="GO:0005524">
    <property type="term" value="F:ATP binding"/>
    <property type="evidence" value="ECO:0007669"/>
    <property type="project" value="UniProtKB-UniRule"/>
</dbReference>
<keyword evidence="2 8" id="KW-0963">Cytoplasm</keyword>
<comment type="similarity">
    <text evidence="8">Belongs to the tRNA(Ile)-lysidine synthase family.</text>
</comment>
<dbReference type="AlphaFoldDB" id="A0A7C9M4W9"/>
<sequence>MSTATKLSIALPDVGRDAPIFVAYSGGLDSTVLLHALAAMREVRERGLRAIHIHHGLSDQADAWTAHCERVCASLGVPLHVAHVVVDRKSKLGLEAAAREARQAALAAEMDDGALLALAHHRDDQAETFLLRALRASGPDGLAAMRRLRPFANGWLWRPLLDIPRETLRAYATTHALDFIEDPANDTLAHDRNYLRHKIMPLLRERWPHADAALARSAALSAQAATLLADDDAQALAQARTDDPRVLAIDPLRALPAARRARALRRWILERGLPPLPAEGIAQIERDLATNAPDTDFRFEWAGAELRRWRDLWRAAPVPATLPPDWSDVWDGRMPMILPDGGTLALLGAPAFDTPLRVRLRRGGERIALPGRTHSHSLKHALQDAGLPPWSRECLPLLVDGDDTVLAAGEGLVSAPFAAWLRRHDARLQWIPPAAD</sequence>
<dbReference type="GO" id="GO:0005737">
    <property type="term" value="C:cytoplasm"/>
    <property type="evidence" value="ECO:0007669"/>
    <property type="project" value="UniProtKB-SubCell"/>
</dbReference>
<evidence type="ECO:0000259" key="9">
    <source>
        <dbReference type="SMART" id="SM00977"/>
    </source>
</evidence>
<proteinExistence type="inferred from homology"/>
<comment type="subcellular location">
    <subcellularLocation>
        <location evidence="1 8">Cytoplasm</location>
    </subcellularLocation>
</comment>
<dbReference type="GO" id="GO:0006400">
    <property type="term" value="P:tRNA modification"/>
    <property type="evidence" value="ECO:0007669"/>
    <property type="project" value="UniProtKB-UniRule"/>
</dbReference>
<organism evidence="10 11">
    <name type="scientific">Noviluteimonas gilva</name>
    <dbReference type="NCBI Taxonomy" id="2682097"/>
    <lineage>
        <taxon>Bacteria</taxon>
        <taxon>Pseudomonadati</taxon>
        <taxon>Pseudomonadota</taxon>
        <taxon>Gammaproteobacteria</taxon>
        <taxon>Lysobacterales</taxon>
        <taxon>Lysobacteraceae</taxon>
        <taxon>Noviluteimonas</taxon>
    </lineage>
</organism>
<dbReference type="GO" id="GO:0032267">
    <property type="term" value="F:tRNA(Ile)-lysidine synthase activity"/>
    <property type="evidence" value="ECO:0007669"/>
    <property type="project" value="UniProtKB-EC"/>
</dbReference>
<dbReference type="Pfam" id="PF09179">
    <property type="entry name" value="TilS"/>
    <property type="match status" value="1"/>
</dbReference>
<evidence type="ECO:0000256" key="4">
    <source>
        <dbReference type="ARBA" id="ARBA00022694"/>
    </source>
</evidence>
<keyword evidence="4 8" id="KW-0819">tRNA processing</keyword>
<comment type="caution">
    <text evidence="10">The sequence shown here is derived from an EMBL/GenBank/DDBJ whole genome shotgun (WGS) entry which is preliminary data.</text>
</comment>
<keyword evidence="3 8" id="KW-0436">Ligase</keyword>
<evidence type="ECO:0000256" key="1">
    <source>
        <dbReference type="ARBA" id="ARBA00004496"/>
    </source>
</evidence>
<dbReference type="Proteomes" id="UP000479692">
    <property type="component" value="Unassembled WGS sequence"/>
</dbReference>
<dbReference type="PANTHER" id="PTHR43033:SF1">
    <property type="entry name" value="TRNA(ILE)-LYSIDINE SYNTHASE-RELATED"/>
    <property type="match status" value="1"/>
</dbReference>
<evidence type="ECO:0000256" key="7">
    <source>
        <dbReference type="ARBA" id="ARBA00048539"/>
    </source>
</evidence>
<dbReference type="InterPro" id="IPR012795">
    <property type="entry name" value="tRNA_Ile_lys_synt_N"/>
</dbReference>
<dbReference type="NCBIfam" id="TIGR02433">
    <property type="entry name" value="lysidine_TilS_C"/>
    <property type="match status" value="1"/>
</dbReference>
<dbReference type="HAMAP" id="MF_01161">
    <property type="entry name" value="tRNA_Ile_lys_synt"/>
    <property type="match status" value="1"/>
</dbReference>
<gene>
    <name evidence="8 10" type="primary">tilS</name>
    <name evidence="10" type="ORF">GN331_14060</name>
</gene>
<evidence type="ECO:0000256" key="6">
    <source>
        <dbReference type="ARBA" id="ARBA00022840"/>
    </source>
</evidence>
<dbReference type="RefSeq" id="WP_156642892.1">
    <property type="nucleotide sequence ID" value="NZ_WOXT01000004.1"/>
</dbReference>
<keyword evidence="6 8" id="KW-0067">ATP-binding</keyword>
<reference evidence="10 11" key="1">
    <citation type="submission" date="2019-12" db="EMBL/GenBank/DDBJ databases">
        <authorList>
            <person name="Xu J."/>
        </authorList>
    </citation>
    <scope>NUCLEOTIDE SEQUENCE [LARGE SCALE GENOMIC DNA]</scope>
    <source>
        <strain evidence="10 11">HX-5-24</strain>
    </source>
</reference>
<dbReference type="InterPro" id="IPR012796">
    <property type="entry name" value="Lysidine-tRNA-synth_C"/>
</dbReference>
<dbReference type="InterPro" id="IPR011063">
    <property type="entry name" value="TilS/TtcA_N"/>
</dbReference>
<feature type="domain" description="Lysidine-tRNA(Ile) synthetase C-terminal" evidence="9">
    <location>
        <begin position="356"/>
        <end position="430"/>
    </location>
</feature>
<dbReference type="NCBIfam" id="TIGR02432">
    <property type="entry name" value="lysidine_TilS_N"/>
    <property type="match status" value="1"/>
</dbReference>
<keyword evidence="5 8" id="KW-0547">Nucleotide-binding</keyword>
<name>A0A7C9M4W9_9GAMM</name>
<dbReference type="SMART" id="SM00977">
    <property type="entry name" value="TilS_C"/>
    <property type="match status" value="1"/>
</dbReference>
<dbReference type="InterPro" id="IPR014729">
    <property type="entry name" value="Rossmann-like_a/b/a_fold"/>
</dbReference>
<keyword evidence="11" id="KW-1185">Reference proteome</keyword>
<dbReference type="EC" id="6.3.4.19" evidence="8"/>
<evidence type="ECO:0000313" key="11">
    <source>
        <dbReference type="Proteomes" id="UP000479692"/>
    </source>
</evidence>
<dbReference type="InterPro" id="IPR012094">
    <property type="entry name" value="tRNA_Ile_lys_synt"/>
</dbReference>
<evidence type="ECO:0000256" key="3">
    <source>
        <dbReference type="ARBA" id="ARBA00022598"/>
    </source>
</evidence>
<comment type="catalytic activity">
    <reaction evidence="7 8">
        <text>cytidine(34) in tRNA(Ile2) + L-lysine + ATP = lysidine(34) in tRNA(Ile2) + AMP + diphosphate + H(+)</text>
        <dbReference type="Rhea" id="RHEA:43744"/>
        <dbReference type="Rhea" id="RHEA-COMP:10625"/>
        <dbReference type="Rhea" id="RHEA-COMP:10670"/>
        <dbReference type="ChEBI" id="CHEBI:15378"/>
        <dbReference type="ChEBI" id="CHEBI:30616"/>
        <dbReference type="ChEBI" id="CHEBI:32551"/>
        <dbReference type="ChEBI" id="CHEBI:33019"/>
        <dbReference type="ChEBI" id="CHEBI:82748"/>
        <dbReference type="ChEBI" id="CHEBI:83665"/>
        <dbReference type="ChEBI" id="CHEBI:456215"/>
        <dbReference type="EC" id="6.3.4.19"/>
    </reaction>
</comment>
<evidence type="ECO:0000313" key="10">
    <source>
        <dbReference type="EMBL" id="MUV15326.1"/>
    </source>
</evidence>
<dbReference type="Pfam" id="PF01171">
    <property type="entry name" value="ATP_bind_3"/>
    <property type="match status" value="1"/>
</dbReference>
<dbReference type="SUPFAM" id="SSF56037">
    <property type="entry name" value="PheT/TilS domain"/>
    <property type="match status" value="1"/>
</dbReference>
<evidence type="ECO:0000256" key="8">
    <source>
        <dbReference type="HAMAP-Rule" id="MF_01161"/>
    </source>
</evidence>
<dbReference type="SUPFAM" id="SSF52402">
    <property type="entry name" value="Adenine nucleotide alpha hydrolases-like"/>
    <property type="match status" value="1"/>
</dbReference>
<evidence type="ECO:0000256" key="2">
    <source>
        <dbReference type="ARBA" id="ARBA00022490"/>
    </source>
</evidence>
<dbReference type="CDD" id="cd01992">
    <property type="entry name" value="TilS_N"/>
    <property type="match status" value="1"/>
</dbReference>
<comment type="domain">
    <text evidence="8">The N-terminal region contains the highly conserved SGGXDS motif, predicted to be a P-loop motif involved in ATP binding.</text>
</comment>
<dbReference type="Gene3D" id="1.20.59.20">
    <property type="match status" value="1"/>
</dbReference>
<dbReference type="InterPro" id="IPR015262">
    <property type="entry name" value="tRNA_Ile_lys_synt_subst-bd"/>
</dbReference>
<dbReference type="EMBL" id="WOXT01000004">
    <property type="protein sequence ID" value="MUV15326.1"/>
    <property type="molecule type" value="Genomic_DNA"/>
</dbReference>
<comment type="function">
    <text evidence="8">Ligates lysine onto the cytidine present at position 34 of the AUA codon-specific tRNA(Ile) that contains the anticodon CAU, in an ATP-dependent manner. Cytidine is converted to lysidine, thus changing the amino acid specificity of the tRNA from methionine to isoleucine.</text>
</comment>
<dbReference type="Gene3D" id="3.40.50.620">
    <property type="entry name" value="HUPs"/>
    <property type="match status" value="1"/>
</dbReference>
<evidence type="ECO:0000256" key="5">
    <source>
        <dbReference type="ARBA" id="ARBA00022741"/>
    </source>
</evidence>